<organism evidence="1 2">
    <name type="scientific">Giesbergeria sinuosa</name>
    <dbReference type="NCBI Taxonomy" id="80883"/>
    <lineage>
        <taxon>Bacteria</taxon>
        <taxon>Pseudomonadati</taxon>
        <taxon>Pseudomonadota</taxon>
        <taxon>Betaproteobacteria</taxon>
        <taxon>Burkholderiales</taxon>
        <taxon>Comamonadaceae</taxon>
        <taxon>Giesbergeria</taxon>
    </lineage>
</organism>
<dbReference type="EC" id="3.1.4.-" evidence="1"/>
<dbReference type="RefSeq" id="WP_382433426.1">
    <property type="nucleotide sequence ID" value="NZ_JBHSHJ010000010.1"/>
</dbReference>
<dbReference type="Pfam" id="PF13487">
    <property type="entry name" value="HD_5"/>
    <property type="match status" value="1"/>
</dbReference>
<keyword evidence="1" id="KW-0378">Hydrolase</keyword>
<accession>A0ABV9QHD5</accession>
<dbReference type="SUPFAM" id="SSF109604">
    <property type="entry name" value="HD-domain/PDEase-like"/>
    <property type="match status" value="1"/>
</dbReference>
<reference evidence="2" key="1">
    <citation type="journal article" date="2019" name="Int. J. Syst. Evol. Microbiol.">
        <title>The Global Catalogue of Microorganisms (GCM) 10K type strain sequencing project: providing services to taxonomists for standard genome sequencing and annotation.</title>
        <authorList>
            <consortium name="The Broad Institute Genomics Platform"/>
            <consortium name="The Broad Institute Genome Sequencing Center for Infectious Disease"/>
            <person name="Wu L."/>
            <person name="Ma J."/>
        </authorList>
    </citation>
    <scope>NUCLEOTIDE SEQUENCE [LARGE SCALE GENOMIC DNA]</scope>
    <source>
        <strain evidence="2">CCUG 49452</strain>
    </source>
</reference>
<proteinExistence type="predicted"/>
<dbReference type="PANTHER" id="PTHR43155">
    <property type="entry name" value="CYCLIC DI-GMP PHOSPHODIESTERASE PA4108-RELATED"/>
    <property type="match status" value="1"/>
</dbReference>
<comment type="caution">
    <text evidence="1">The sequence shown here is derived from an EMBL/GenBank/DDBJ whole genome shotgun (WGS) entry which is preliminary data.</text>
</comment>
<gene>
    <name evidence="1" type="ORF">ACFO6X_12255</name>
</gene>
<dbReference type="Gene3D" id="1.10.3210.10">
    <property type="entry name" value="Hypothetical protein af1432"/>
    <property type="match status" value="1"/>
</dbReference>
<dbReference type="PANTHER" id="PTHR43155:SF2">
    <property type="entry name" value="CYCLIC DI-GMP PHOSPHODIESTERASE PA4108"/>
    <property type="match status" value="1"/>
</dbReference>
<name>A0ABV9QHD5_9BURK</name>
<keyword evidence="2" id="KW-1185">Reference proteome</keyword>
<protein>
    <submittedName>
        <fullName evidence="1">HD-GYP domain-containing protein</fullName>
        <ecNumber evidence="1">3.1.4.-</ecNumber>
    </submittedName>
</protein>
<dbReference type="Proteomes" id="UP001596001">
    <property type="component" value="Unassembled WGS sequence"/>
</dbReference>
<sequence length="401" mass="44547">MNLLTLNIDTIPLGQPLSFVLRSASGAVLAQKGYVIRNRAELDLLVQRGVHLCVDTEESDDSHRAYMGQLQRMLLSEKPLSEIAKARMEMVAQGTQGETHNGPPNWPDLQHRATQLLRSPPAHEFGTRFMELQADLSRYCVLTPDATLLALVRISGQETRMYSATHSMLVACVCMVVARATLRWDEEQILRIGCAALSMNCAMTELQDHLALQTTPLSAEQISAIENHPERSETLLRSLGIHDPIWLEAVRQHHHRTPGPLAHKTEAQQMARLIQRADIFSARLAPRVGRHPMPVTAAMQSCYYDEEHQVDEAGAAIVKTLGVYPPGTFVRLVSQEVGMVVRRGVTATTPRVAVVLNRQGMPTGELIPRDTAMPHWKITGVVAHKDVLRIQVPLERLLAVV</sequence>
<evidence type="ECO:0000313" key="1">
    <source>
        <dbReference type="EMBL" id="MFC4789752.1"/>
    </source>
</evidence>
<dbReference type="GO" id="GO:0016787">
    <property type="term" value="F:hydrolase activity"/>
    <property type="evidence" value="ECO:0007669"/>
    <property type="project" value="UniProtKB-KW"/>
</dbReference>
<evidence type="ECO:0000313" key="2">
    <source>
        <dbReference type="Proteomes" id="UP001596001"/>
    </source>
</evidence>
<dbReference type="EMBL" id="JBHSHJ010000010">
    <property type="protein sequence ID" value="MFC4789752.1"/>
    <property type="molecule type" value="Genomic_DNA"/>
</dbReference>